<organism evidence="11 12">
    <name type="scientific">Klebsiella pneumoniae</name>
    <dbReference type="NCBI Taxonomy" id="573"/>
    <lineage>
        <taxon>Bacteria</taxon>
        <taxon>Pseudomonadati</taxon>
        <taxon>Pseudomonadota</taxon>
        <taxon>Gammaproteobacteria</taxon>
        <taxon>Enterobacterales</taxon>
        <taxon>Enterobacteriaceae</taxon>
        <taxon>Klebsiella/Raoultella group</taxon>
        <taxon>Klebsiella</taxon>
        <taxon>Klebsiella pneumoniae complex</taxon>
    </lineage>
</organism>
<comment type="subunit">
    <text evidence="2 10">Homotetramer.</text>
</comment>
<accession>A0A447RVE2</accession>
<dbReference type="PROSITE" id="PS51415">
    <property type="entry name" value="XYLOSE_ISOMERASE"/>
    <property type="match status" value="1"/>
</dbReference>
<dbReference type="SUPFAM" id="SSF51658">
    <property type="entry name" value="Xylose isomerase-like"/>
    <property type="match status" value="1"/>
</dbReference>
<dbReference type="PANTHER" id="PTHR48408">
    <property type="match status" value="1"/>
</dbReference>
<comment type="subcellular location">
    <subcellularLocation>
        <location evidence="10">Cytoplasm</location>
    </subcellularLocation>
</comment>
<keyword evidence="7 9" id="KW-0119">Carbohydrate metabolism</keyword>
<dbReference type="GO" id="GO:0046872">
    <property type="term" value="F:metal ion binding"/>
    <property type="evidence" value="ECO:0007669"/>
    <property type="project" value="UniProtKB-KW"/>
</dbReference>
<dbReference type="Proteomes" id="UP000282433">
    <property type="component" value="Chromosome"/>
</dbReference>
<dbReference type="EC" id="5.3.1.5" evidence="3 9"/>
<comment type="similarity">
    <text evidence="1 9">Belongs to the xylose isomerase family.</text>
</comment>
<keyword evidence="4 9" id="KW-0859">Xylose metabolism</keyword>
<evidence type="ECO:0000313" key="11">
    <source>
        <dbReference type="EMBL" id="VEB03793.1"/>
    </source>
</evidence>
<keyword evidence="6 9" id="KW-0413">Isomerase</keyword>
<dbReference type="GO" id="GO:0009045">
    <property type="term" value="F:xylose isomerase activity"/>
    <property type="evidence" value="ECO:0007669"/>
    <property type="project" value="UniProtKB-EC"/>
</dbReference>
<evidence type="ECO:0000256" key="2">
    <source>
        <dbReference type="ARBA" id="ARBA00011881"/>
    </source>
</evidence>
<dbReference type="AlphaFoldDB" id="A0A447RVE2"/>
<proteinExistence type="inferred from homology"/>
<evidence type="ECO:0000256" key="3">
    <source>
        <dbReference type="ARBA" id="ARBA00011958"/>
    </source>
</evidence>
<dbReference type="PRINTS" id="PR00688">
    <property type="entry name" value="XYLOSISMRASE"/>
</dbReference>
<name>A0A447RVE2_KLEPN</name>
<evidence type="ECO:0000256" key="5">
    <source>
        <dbReference type="ARBA" id="ARBA00022723"/>
    </source>
</evidence>
<comment type="catalytic activity">
    <reaction evidence="8 9">
        <text>alpha-D-xylose = alpha-D-xylulofuranose</text>
        <dbReference type="Rhea" id="RHEA:22816"/>
        <dbReference type="ChEBI" id="CHEBI:28518"/>
        <dbReference type="ChEBI" id="CHEBI:188998"/>
        <dbReference type="EC" id="5.3.1.5"/>
    </reaction>
</comment>
<dbReference type="InterPro" id="IPR001998">
    <property type="entry name" value="Xylose_isomerase"/>
</dbReference>
<keyword evidence="5 9" id="KW-0479">Metal-binding</keyword>
<evidence type="ECO:0000256" key="9">
    <source>
        <dbReference type="RuleBase" id="RU000609"/>
    </source>
</evidence>
<gene>
    <name evidence="11" type="primary">xylA_3</name>
    <name evidence="11" type="ORF">NCTC13635_03916</name>
</gene>
<evidence type="ECO:0000256" key="4">
    <source>
        <dbReference type="ARBA" id="ARBA00022629"/>
    </source>
</evidence>
<protein>
    <recommendedName>
        <fullName evidence="3 9">Xylose isomerase</fullName>
        <ecNumber evidence="3 9">5.3.1.5</ecNumber>
    </recommendedName>
</protein>
<evidence type="ECO:0000256" key="10">
    <source>
        <dbReference type="RuleBase" id="RU000610"/>
    </source>
</evidence>
<dbReference type="GO" id="GO:0005737">
    <property type="term" value="C:cytoplasm"/>
    <property type="evidence" value="ECO:0007669"/>
    <property type="project" value="UniProtKB-SubCell"/>
</dbReference>
<evidence type="ECO:0000256" key="7">
    <source>
        <dbReference type="ARBA" id="ARBA00023277"/>
    </source>
</evidence>
<evidence type="ECO:0000256" key="6">
    <source>
        <dbReference type="ARBA" id="ARBA00023235"/>
    </source>
</evidence>
<dbReference type="GO" id="GO:0042732">
    <property type="term" value="P:D-xylose metabolic process"/>
    <property type="evidence" value="ECO:0007669"/>
    <property type="project" value="UniProtKB-KW"/>
</dbReference>
<evidence type="ECO:0000313" key="12">
    <source>
        <dbReference type="Proteomes" id="UP000282433"/>
    </source>
</evidence>
<sequence length="112" mass="12519">MAALCSWWWSIRHKIGFKGTLLIEPKPQEPTKHQYDYDASTVYGFLKQFGLEKEIKLNIEANHATLAGHSFHHEIATAIALGCSAPLTPTAAIRSWAGIPTSSRTASKRTRW</sequence>
<dbReference type="Gene3D" id="3.20.20.150">
    <property type="entry name" value="Divalent-metal-dependent TIM barrel enzymes"/>
    <property type="match status" value="1"/>
</dbReference>
<reference evidence="11 12" key="1">
    <citation type="submission" date="2018-12" db="EMBL/GenBank/DDBJ databases">
        <authorList>
            <consortium name="Pathogen Informatics"/>
        </authorList>
    </citation>
    <scope>NUCLEOTIDE SEQUENCE [LARGE SCALE GENOMIC DNA]</scope>
    <source>
        <strain evidence="11 12">NCTC13635</strain>
    </source>
</reference>
<dbReference type="InterPro" id="IPR036237">
    <property type="entry name" value="Xyl_isomerase-like_sf"/>
</dbReference>
<evidence type="ECO:0000256" key="1">
    <source>
        <dbReference type="ARBA" id="ARBA00005765"/>
    </source>
</evidence>
<dbReference type="PANTHER" id="PTHR48408:SF1">
    <property type="entry name" value="XYLOSE ISOMERASE"/>
    <property type="match status" value="1"/>
</dbReference>
<dbReference type="EMBL" id="LR134162">
    <property type="protein sequence ID" value="VEB03793.1"/>
    <property type="molecule type" value="Genomic_DNA"/>
</dbReference>
<evidence type="ECO:0000256" key="8">
    <source>
        <dbReference type="ARBA" id="ARBA00033659"/>
    </source>
</evidence>